<dbReference type="InterPro" id="IPR018376">
    <property type="entry name" value="Enoyl-CoA_hyd/isom_CS"/>
</dbReference>
<dbReference type="InterPro" id="IPR014748">
    <property type="entry name" value="Enoyl-CoA_hydra_C"/>
</dbReference>
<keyword evidence="2" id="KW-0456">Lyase</keyword>
<dbReference type="Pfam" id="PF00378">
    <property type="entry name" value="ECH_1"/>
    <property type="match status" value="1"/>
</dbReference>
<organism evidence="4 5">
    <name type="scientific">Spectribacter acetivorans</name>
    <dbReference type="NCBI Taxonomy" id="3075603"/>
    <lineage>
        <taxon>Bacteria</taxon>
        <taxon>Pseudomonadati</taxon>
        <taxon>Pseudomonadota</taxon>
        <taxon>Gammaproteobacteria</taxon>
        <taxon>Salinisphaerales</taxon>
        <taxon>Salinisphaeraceae</taxon>
        <taxon>Spectribacter</taxon>
    </lineage>
</organism>
<accession>A0ABU3B6I8</accession>
<dbReference type="InterPro" id="IPR001753">
    <property type="entry name" value="Enoyl-CoA_hydra/iso"/>
</dbReference>
<evidence type="ECO:0000256" key="1">
    <source>
        <dbReference type="ARBA" id="ARBA00005254"/>
    </source>
</evidence>
<comment type="similarity">
    <text evidence="1 3">Belongs to the enoyl-CoA hydratase/isomerase family.</text>
</comment>
<dbReference type="PANTHER" id="PTHR11941">
    <property type="entry name" value="ENOYL-COA HYDRATASE-RELATED"/>
    <property type="match status" value="1"/>
</dbReference>
<comment type="caution">
    <text evidence="4">The sequence shown here is derived from an EMBL/GenBank/DDBJ whole genome shotgun (WGS) entry which is preliminary data.</text>
</comment>
<dbReference type="PANTHER" id="PTHR11941:SF54">
    <property type="entry name" value="ENOYL-COA HYDRATASE, MITOCHONDRIAL"/>
    <property type="match status" value="1"/>
</dbReference>
<name>A0ABU3B6I8_9GAMM</name>
<evidence type="ECO:0000313" key="5">
    <source>
        <dbReference type="Proteomes" id="UP001259982"/>
    </source>
</evidence>
<protein>
    <submittedName>
        <fullName evidence="4">Enoyl-CoA hydratase-related protein</fullName>
    </submittedName>
</protein>
<dbReference type="SUPFAM" id="SSF52096">
    <property type="entry name" value="ClpP/crotonase"/>
    <property type="match status" value="1"/>
</dbReference>
<dbReference type="CDD" id="cd06558">
    <property type="entry name" value="crotonase-like"/>
    <property type="match status" value="1"/>
</dbReference>
<evidence type="ECO:0000256" key="2">
    <source>
        <dbReference type="ARBA" id="ARBA00023239"/>
    </source>
</evidence>
<dbReference type="Gene3D" id="1.10.12.10">
    <property type="entry name" value="Lyase 2-enoyl-coa Hydratase, Chain A, domain 2"/>
    <property type="match status" value="1"/>
</dbReference>
<evidence type="ECO:0000313" key="4">
    <source>
        <dbReference type="EMBL" id="MDT0617879.1"/>
    </source>
</evidence>
<dbReference type="PROSITE" id="PS00166">
    <property type="entry name" value="ENOYL_COA_HYDRATASE"/>
    <property type="match status" value="1"/>
</dbReference>
<dbReference type="Proteomes" id="UP001259982">
    <property type="component" value="Unassembled WGS sequence"/>
</dbReference>
<reference evidence="4 5" key="1">
    <citation type="submission" date="2023-09" db="EMBL/GenBank/DDBJ databases">
        <authorList>
            <person name="Rey-Velasco X."/>
        </authorList>
    </citation>
    <scope>NUCLEOTIDE SEQUENCE [LARGE SCALE GENOMIC DNA]</scope>
    <source>
        <strain evidence="4 5">P385</strain>
    </source>
</reference>
<sequence length="258" mass="27063">MTYDDIDVTRPAERVCHIRINRPEVRNALRTQTLTEIADALAVAAADETVGAVVISGDSKAFAAGADIREMAGLGAIGVWQSGRPAQWQRIADFEKPLIGAVNGYCLGGGCELALACDLLIAGDDAVFGQPEIKLGILPGGGGTQRLIRAVGKAFAMQMVLSGMRVDAATAERRGLVAETVPADQALPRALEVAADIAGNAPLALAAAKKALNQAFETPLSAGLDFERQCLALLSASEDRNEGIAAFLEKRKPVFRGR</sequence>
<keyword evidence="5" id="KW-1185">Reference proteome</keyword>
<proteinExistence type="inferred from homology"/>
<dbReference type="InterPro" id="IPR029045">
    <property type="entry name" value="ClpP/crotonase-like_dom_sf"/>
</dbReference>
<evidence type="ECO:0000256" key="3">
    <source>
        <dbReference type="RuleBase" id="RU003707"/>
    </source>
</evidence>
<dbReference type="Gene3D" id="3.90.226.10">
    <property type="entry name" value="2-enoyl-CoA Hydratase, Chain A, domain 1"/>
    <property type="match status" value="1"/>
</dbReference>
<dbReference type="RefSeq" id="WP_311657816.1">
    <property type="nucleotide sequence ID" value="NZ_JAVRHY010000003.1"/>
</dbReference>
<dbReference type="EMBL" id="JAVRHY010000003">
    <property type="protein sequence ID" value="MDT0617879.1"/>
    <property type="molecule type" value="Genomic_DNA"/>
</dbReference>
<gene>
    <name evidence="4" type="ORF">RM531_05295</name>
</gene>